<protein>
    <recommendedName>
        <fullName evidence="2">Reverse transcriptase domain-containing protein</fullName>
    </recommendedName>
</protein>
<organism evidence="3 4">
    <name type="scientific">Sinanodonta woodiana</name>
    <name type="common">Chinese pond mussel</name>
    <name type="synonym">Anodonta woodiana</name>
    <dbReference type="NCBI Taxonomy" id="1069815"/>
    <lineage>
        <taxon>Eukaryota</taxon>
        <taxon>Metazoa</taxon>
        <taxon>Spiralia</taxon>
        <taxon>Lophotrochozoa</taxon>
        <taxon>Mollusca</taxon>
        <taxon>Bivalvia</taxon>
        <taxon>Autobranchia</taxon>
        <taxon>Heteroconchia</taxon>
        <taxon>Palaeoheterodonta</taxon>
        <taxon>Unionida</taxon>
        <taxon>Unionoidea</taxon>
        <taxon>Unionidae</taxon>
        <taxon>Unioninae</taxon>
        <taxon>Sinanodonta</taxon>
    </lineage>
</organism>
<dbReference type="Proteomes" id="UP001634394">
    <property type="component" value="Unassembled WGS sequence"/>
</dbReference>
<name>A0ABD3T696_SINWO</name>
<evidence type="ECO:0000256" key="1">
    <source>
        <dbReference type="SAM" id="Coils"/>
    </source>
</evidence>
<dbReference type="InterPro" id="IPR051320">
    <property type="entry name" value="Viral_Replic_Matur_Polypro"/>
</dbReference>
<dbReference type="Gene3D" id="3.30.70.270">
    <property type="match status" value="1"/>
</dbReference>
<dbReference type="SUPFAM" id="SSF56672">
    <property type="entry name" value="DNA/RNA polymerases"/>
    <property type="match status" value="1"/>
</dbReference>
<dbReference type="CDD" id="cd01647">
    <property type="entry name" value="RT_LTR"/>
    <property type="match status" value="1"/>
</dbReference>
<accession>A0ABD3T696</accession>
<sequence>MTDEQERINREIQQLEHELEESTRRIPRIEHQMTPSRPRGRNHATQEEKGLYLEVSLRGQAQHLLGSGTPDYKKLIDSLERRFAPKNQTEIYRLILIRLLKRRKRREHETLPELGQAIRRLASQAYTKAPEELLETLSKKQFINSLTDSGLRLRIQHALNLMKTILSGLQWKMCLIYLDDIIIFGKTFDEELSRLQKVFTRLQQTGLKLKPSKCHLFAHEVAFLGHIVSEEGIKTDPNKIEAVK</sequence>
<comment type="caution">
    <text evidence="3">The sequence shown here is derived from an EMBL/GenBank/DDBJ whole genome shotgun (WGS) entry which is preliminary data.</text>
</comment>
<dbReference type="InterPro" id="IPR043128">
    <property type="entry name" value="Rev_trsase/Diguanyl_cyclase"/>
</dbReference>
<dbReference type="InterPro" id="IPR043502">
    <property type="entry name" value="DNA/RNA_pol_sf"/>
</dbReference>
<evidence type="ECO:0000313" key="4">
    <source>
        <dbReference type="Proteomes" id="UP001634394"/>
    </source>
</evidence>
<feature type="domain" description="Reverse transcriptase" evidence="2">
    <location>
        <begin position="161"/>
        <end position="227"/>
    </location>
</feature>
<dbReference type="PANTHER" id="PTHR33064:SF37">
    <property type="entry name" value="RIBONUCLEASE H"/>
    <property type="match status" value="1"/>
</dbReference>
<proteinExistence type="predicted"/>
<dbReference type="PANTHER" id="PTHR33064">
    <property type="entry name" value="POL PROTEIN"/>
    <property type="match status" value="1"/>
</dbReference>
<reference evidence="3 4" key="1">
    <citation type="submission" date="2024-11" db="EMBL/GenBank/DDBJ databases">
        <title>Chromosome-level genome assembly of the freshwater bivalve Anodonta woodiana.</title>
        <authorList>
            <person name="Chen X."/>
        </authorList>
    </citation>
    <scope>NUCLEOTIDE SEQUENCE [LARGE SCALE GENOMIC DNA]</scope>
    <source>
        <strain evidence="3">MN2024</strain>
        <tissue evidence="3">Gills</tissue>
    </source>
</reference>
<dbReference type="Pfam" id="PF00078">
    <property type="entry name" value="RVT_1"/>
    <property type="match status" value="1"/>
</dbReference>
<keyword evidence="1" id="KW-0175">Coiled coil</keyword>
<dbReference type="FunFam" id="3.30.70.270:FF:000003">
    <property type="entry name" value="Transposon Ty3-G Gag-Pol polyprotein"/>
    <property type="match status" value="1"/>
</dbReference>
<keyword evidence="4" id="KW-1185">Reference proteome</keyword>
<evidence type="ECO:0000259" key="2">
    <source>
        <dbReference type="Pfam" id="PF00078"/>
    </source>
</evidence>
<evidence type="ECO:0000313" key="3">
    <source>
        <dbReference type="EMBL" id="KAL3832444.1"/>
    </source>
</evidence>
<feature type="coiled-coil region" evidence="1">
    <location>
        <begin position="1"/>
        <end position="32"/>
    </location>
</feature>
<dbReference type="AlphaFoldDB" id="A0ABD3T696"/>
<dbReference type="EMBL" id="JBJQND010000019">
    <property type="protein sequence ID" value="KAL3832444.1"/>
    <property type="molecule type" value="Genomic_DNA"/>
</dbReference>
<gene>
    <name evidence="3" type="ORF">ACJMK2_024086</name>
</gene>
<dbReference type="InterPro" id="IPR000477">
    <property type="entry name" value="RT_dom"/>
</dbReference>